<accession>A0A0B4I7B4</accession>
<keyword evidence="2" id="KW-1185">Reference proteome</keyword>
<proteinExistence type="predicted"/>
<dbReference type="HOGENOM" id="CLU_060580_0_0_1"/>
<comment type="caution">
    <text evidence="1">The sequence shown here is derived from an EMBL/GenBank/DDBJ whole genome shotgun (WGS) entry which is preliminary data.</text>
</comment>
<dbReference type="EMBL" id="AZNH01000010">
    <property type="protein sequence ID" value="KID88984.1"/>
    <property type="molecule type" value="Genomic_DNA"/>
</dbReference>
<sequence length="314" mass="34358">MTGNDDGLPQQYNALMSHHKLGYAFYEPESSLVVKPGSCGYIDGSGSWHPILNVASDAEAGKAGLGMIDKAEVIKLAPSTRLWGPKLTETVSSRSLSMSADVPIPAGIPATANALVEFELHSDFGAVLLCKGDVTKRGYAHDDPFRKWARANMSQLLQKYPTIRTSGFYVVTNTFTSKDILVNGWRTKSNKVHLGFGGGVESIANISANTEIYGATATSGWIQPVCKGTHTHHHVPFSMTATDGHWQANEEKVVFFGGLKYEFHTLTHWMRDSNGKFKEKVQEKWRGDNLIIQDPDVEADALEVKEARFGAASN</sequence>
<evidence type="ECO:0000313" key="1">
    <source>
        <dbReference type="EMBL" id="KID88984.1"/>
    </source>
</evidence>
<organism evidence="1 2">
    <name type="scientific">Metarhizium guizhouense (strain ARSEF 977)</name>
    <dbReference type="NCBI Taxonomy" id="1276136"/>
    <lineage>
        <taxon>Eukaryota</taxon>
        <taxon>Fungi</taxon>
        <taxon>Dikarya</taxon>
        <taxon>Ascomycota</taxon>
        <taxon>Pezizomycotina</taxon>
        <taxon>Sordariomycetes</taxon>
        <taxon>Hypocreomycetidae</taxon>
        <taxon>Hypocreales</taxon>
        <taxon>Clavicipitaceae</taxon>
        <taxon>Metarhizium</taxon>
    </lineage>
</organism>
<protein>
    <submittedName>
        <fullName evidence="1">Uncharacterized protein</fullName>
    </submittedName>
</protein>
<dbReference type="Proteomes" id="UP000031192">
    <property type="component" value="Unassembled WGS sequence"/>
</dbReference>
<gene>
    <name evidence="1" type="ORF">MGU_04327</name>
</gene>
<name>A0A0B4I7B4_METGA</name>
<reference evidence="1 2" key="1">
    <citation type="journal article" date="2014" name="Proc. Natl. Acad. Sci. U.S.A.">
        <title>Trajectory and genomic determinants of fungal-pathogen speciation and host adaptation.</title>
        <authorList>
            <person name="Hu X."/>
            <person name="Xiao G."/>
            <person name="Zheng P."/>
            <person name="Shang Y."/>
            <person name="Su Y."/>
            <person name="Zhang X."/>
            <person name="Liu X."/>
            <person name="Zhan S."/>
            <person name="St Leger R.J."/>
            <person name="Wang C."/>
        </authorList>
    </citation>
    <scope>NUCLEOTIDE SEQUENCE [LARGE SCALE GENOMIC DNA]</scope>
    <source>
        <strain evidence="1 2">ARSEF 977</strain>
    </source>
</reference>
<evidence type="ECO:0000313" key="2">
    <source>
        <dbReference type="Proteomes" id="UP000031192"/>
    </source>
</evidence>
<dbReference type="AlphaFoldDB" id="A0A0B4I7B4"/>